<proteinExistence type="predicted"/>
<dbReference type="EMBL" id="AYZM01000178">
    <property type="protein sequence ID" value="KRN15518.1"/>
    <property type="molecule type" value="Genomic_DNA"/>
</dbReference>
<reference evidence="1 2" key="1">
    <citation type="journal article" date="2015" name="Genome Announc.">
        <title>Expanding the biotechnology potential of lactobacilli through comparative genomics of 213 strains and associated genera.</title>
        <authorList>
            <person name="Sun Z."/>
            <person name="Harris H.M."/>
            <person name="McCann A."/>
            <person name="Guo C."/>
            <person name="Argimon S."/>
            <person name="Zhang W."/>
            <person name="Yang X."/>
            <person name="Jeffery I.B."/>
            <person name="Cooney J.C."/>
            <person name="Kagawa T.F."/>
            <person name="Liu W."/>
            <person name="Song Y."/>
            <person name="Salvetti E."/>
            <person name="Wrobel A."/>
            <person name="Rasinkangas P."/>
            <person name="Parkhill J."/>
            <person name="Rea M.C."/>
            <person name="O'Sullivan O."/>
            <person name="Ritari J."/>
            <person name="Douillard F.P."/>
            <person name="Paul Ross R."/>
            <person name="Yang R."/>
            <person name="Briner A.E."/>
            <person name="Felis G.E."/>
            <person name="de Vos W.M."/>
            <person name="Barrangou R."/>
            <person name="Klaenhammer T.R."/>
            <person name="Caufield P.W."/>
            <person name="Cui Y."/>
            <person name="Zhang H."/>
            <person name="O'Toole P.W."/>
        </authorList>
    </citation>
    <scope>NUCLEOTIDE SEQUENCE [LARGE SCALE GENOMIC DNA]</scope>
    <source>
        <strain evidence="1 2">DSM 23365</strain>
    </source>
</reference>
<evidence type="ECO:0000313" key="1">
    <source>
        <dbReference type="EMBL" id="KRN15518.1"/>
    </source>
</evidence>
<evidence type="ECO:0000313" key="2">
    <source>
        <dbReference type="Proteomes" id="UP000051442"/>
    </source>
</evidence>
<dbReference type="RefSeq" id="WP_057152438.1">
    <property type="nucleotide sequence ID" value="NZ_AYZM01000178.1"/>
</dbReference>
<dbReference type="Proteomes" id="UP000051442">
    <property type="component" value="Unassembled WGS sequence"/>
</dbReference>
<dbReference type="PATRIC" id="fig|1423804.4.peg.3078"/>
<comment type="caution">
    <text evidence="1">The sequence shown here is derived from an EMBL/GenBank/DDBJ whole genome shotgun (WGS) entry which is preliminary data.</text>
</comment>
<dbReference type="STRING" id="1423804.FD14_GL002858"/>
<sequence>MNDQYTVKELTSIEGQHDVYHCNQPDCPTCKAFWEYATRLREQAERKEPGRLSTKEWISARYLDGMTVREIAFNVDWPDDKVIKYLTAVKLYKQPKRPHRRVRQEPVQIELKIGEQTGTVTVPYQQAHMTELIWAGLSVQAIARRLKIGATAVKQYIRTHDMPKVQQQAMTLYDVTYNGDSHRYFDNHGNEYKLTRMENEQ</sequence>
<protein>
    <submittedName>
        <fullName evidence="1">Uncharacterized protein</fullName>
    </submittedName>
</protein>
<accession>A0A0R2EGW3</accession>
<keyword evidence="2" id="KW-1185">Reference proteome</keyword>
<dbReference type="OrthoDB" id="10009658at2"/>
<name>A0A0R2EGW3_9LACO</name>
<organism evidence="1 2">
    <name type="scientific">Secundilactobacillus similis DSM 23365 = JCM 2765</name>
    <dbReference type="NCBI Taxonomy" id="1423804"/>
    <lineage>
        <taxon>Bacteria</taxon>
        <taxon>Bacillati</taxon>
        <taxon>Bacillota</taxon>
        <taxon>Bacilli</taxon>
        <taxon>Lactobacillales</taxon>
        <taxon>Lactobacillaceae</taxon>
        <taxon>Secundilactobacillus</taxon>
    </lineage>
</organism>
<gene>
    <name evidence="1" type="ORF">FD14_GL002858</name>
</gene>
<dbReference type="AlphaFoldDB" id="A0A0R2EGW3"/>